<evidence type="ECO:0000256" key="1">
    <source>
        <dbReference type="SAM" id="MobiDB-lite"/>
    </source>
</evidence>
<evidence type="ECO:0000313" key="2">
    <source>
        <dbReference type="EMBL" id="EKJ98973.1"/>
    </source>
</evidence>
<accession>K5D848</accession>
<evidence type="ECO:0000313" key="3">
    <source>
        <dbReference type="Proteomes" id="UP000007993"/>
    </source>
</evidence>
<comment type="caution">
    <text evidence="2">The sequence shown here is derived from an EMBL/GenBank/DDBJ whole genome shotgun (WGS) entry which is preliminary data.</text>
</comment>
<name>K5D848_RHOBT</name>
<dbReference type="AlphaFoldDB" id="K5D848"/>
<feature type="compositionally biased region" description="Polar residues" evidence="1">
    <location>
        <begin position="25"/>
        <end position="36"/>
    </location>
</feature>
<gene>
    <name evidence="2" type="ORF">RBSH_05695</name>
</gene>
<reference evidence="2 3" key="1">
    <citation type="journal article" date="2013" name="Mar. Genomics">
        <title>Expression of sulfatases in Rhodopirellula baltica and the diversity of sulfatases in the genus Rhodopirellula.</title>
        <authorList>
            <person name="Wegner C.E."/>
            <person name="Richter-Heitmann T."/>
            <person name="Klindworth A."/>
            <person name="Klockow C."/>
            <person name="Richter M."/>
            <person name="Achstetter T."/>
            <person name="Glockner F.O."/>
            <person name="Harder J."/>
        </authorList>
    </citation>
    <scope>NUCLEOTIDE SEQUENCE [LARGE SCALE GENOMIC DNA]</scope>
    <source>
        <strain evidence="2 3">SH28</strain>
    </source>
</reference>
<feature type="region of interest" description="Disordered" evidence="1">
    <location>
        <begin position="1"/>
        <end position="61"/>
    </location>
</feature>
<dbReference type="Proteomes" id="UP000007993">
    <property type="component" value="Unassembled WGS sequence"/>
</dbReference>
<proteinExistence type="predicted"/>
<dbReference type="PATRIC" id="fig|993517.3.peg.6162"/>
<feature type="compositionally biased region" description="Polar residues" evidence="1">
    <location>
        <begin position="1"/>
        <end position="14"/>
    </location>
</feature>
<organism evidence="2 3">
    <name type="scientific">Rhodopirellula baltica SH28</name>
    <dbReference type="NCBI Taxonomy" id="993517"/>
    <lineage>
        <taxon>Bacteria</taxon>
        <taxon>Pseudomonadati</taxon>
        <taxon>Planctomycetota</taxon>
        <taxon>Planctomycetia</taxon>
        <taxon>Pirellulales</taxon>
        <taxon>Pirellulaceae</taxon>
        <taxon>Rhodopirellula</taxon>
    </lineage>
</organism>
<protein>
    <submittedName>
        <fullName evidence="2">Uncharacterized protein</fullName>
    </submittedName>
</protein>
<sequence>MDLGQNWPSDNQINKSDREDIPSGEASNPRVNSPSWQKHRRHPLPLHHDPQRILRSAPRSS</sequence>
<dbReference type="EMBL" id="AMCW01000164">
    <property type="protein sequence ID" value="EKJ98973.1"/>
    <property type="molecule type" value="Genomic_DNA"/>
</dbReference>